<dbReference type="Gene3D" id="4.10.240.10">
    <property type="entry name" value="Zn(2)-C6 fungal-type DNA-binding domain"/>
    <property type="match status" value="1"/>
</dbReference>
<evidence type="ECO:0000256" key="4">
    <source>
        <dbReference type="ARBA" id="ARBA00023242"/>
    </source>
</evidence>
<dbReference type="Pfam" id="PF00172">
    <property type="entry name" value="Zn_clus"/>
    <property type="match status" value="1"/>
</dbReference>
<protein>
    <recommendedName>
        <fullName evidence="5">Zn(2)-C6 fungal-type domain-containing protein</fullName>
    </recommendedName>
</protein>
<keyword evidence="4" id="KW-0539">Nucleus</keyword>
<name>A0A370PKE4_ASPPH</name>
<organism evidence="6 7">
    <name type="scientific">Aspergillus phoenicis ATCC 13157</name>
    <dbReference type="NCBI Taxonomy" id="1353007"/>
    <lineage>
        <taxon>Eukaryota</taxon>
        <taxon>Fungi</taxon>
        <taxon>Dikarya</taxon>
        <taxon>Ascomycota</taxon>
        <taxon>Pezizomycotina</taxon>
        <taxon>Eurotiomycetes</taxon>
        <taxon>Eurotiomycetidae</taxon>
        <taxon>Eurotiales</taxon>
        <taxon>Aspergillaceae</taxon>
        <taxon>Aspergillus</taxon>
    </lineage>
</organism>
<keyword evidence="2" id="KW-0238">DNA-binding</keyword>
<dbReference type="EMBL" id="KZ851852">
    <property type="protein sequence ID" value="RDK42651.1"/>
    <property type="molecule type" value="Genomic_DNA"/>
</dbReference>
<dbReference type="GO" id="GO:0000981">
    <property type="term" value="F:DNA-binding transcription factor activity, RNA polymerase II-specific"/>
    <property type="evidence" value="ECO:0007669"/>
    <property type="project" value="InterPro"/>
</dbReference>
<keyword evidence="3" id="KW-0804">Transcription</keyword>
<dbReference type="GO" id="GO:0003677">
    <property type="term" value="F:DNA binding"/>
    <property type="evidence" value="ECO:0007669"/>
    <property type="project" value="UniProtKB-KW"/>
</dbReference>
<sequence>MVPVLNAYVSARSRKSHRKSRLGCGNCKQRRVKCDEVKPMCGQCTRHVMNCDYAVGELVDRGSPSLNSPSLNLPEGSRGQSARDDGHTYISSFLFDFQIPKRKHSRRYNLYPPYGILGQGFSSALANYPFEFSALDMELFHNYLSSTSLTLADDEAGRQLLQRRLPELGFSFNYVLRLLLAFSGFHIAHLREACPQQMSSATQPYLERAERHFAVALRQLIPSVTGLNPDTYHAFYAASSFMCFCTLGRGPQPGDYLAFSNTGQAECLTLLHGVRSILQMTERISMHAETGPKSRPSAEPTAAHFEVQVSQFSEDYIAPLGQVRQLVLNELQQSDSRHAAYCKVDEDLVAVFHRLRNQKHYTLKGARVPYIFGWLFRLPGLFVADLHEQRPLSLVLLAFFVVLLQDISCYWFMKGWPEHIMAGIYRHLDEKHRPWIQWPRENVG</sequence>
<dbReference type="Proteomes" id="UP000254937">
    <property type="component" value="Unassembled WGS sequence"/>
</dbReference>
<evidence type="ECO:0000256" key="2">
    <source>
        <dbReference type="ARBA" id="ARBA00023125"/>
    </source>
</evidence>
<evidence type="ECO:0000313" key="7">
    <source>
        <dbReference type="Proteomes" id="UP000254937"/>
    </source>
</evidence>
<dbReference type="PANTHER" id="PTHR47657:SF3">
    <property type="entry name" value="ORSELLINIC ACID_F9775 BIOSYNTHESIS CLUSTER PROTEIN D-RELATED"/>
    <property type="match status" value="1"/>
</dbReference>
<keyword evidence="1" id="KW-0805">Transcription regulation</keyword>
<accession>A0A370PKE4</accession>
<evidence type="ECO:0000256" key="1">
    <source>
        <dbReference type="ARBA" id="ARBA00023015"/>
    </source>
</evidence>
<reference evidence="6 7" key="1">
    <citation type="submission" date="2018-07" db="EMBL/GenBank/DDBJ databases">
        <title>Section-level genome sequencing of Aspergillus section Nigri to investigate inter- and intra-species variation.</title>
        <authorList>
            <consortium name="DOE Joint Genome Institute"/>
            <person name="Vesth T.C."/>
            <person name="Nybo J.L."/>
            <person name="Theobald S."/>
            <person name="Frisvad J.C."/>
            <person name="Larsen T.O."/>
            <person name="Nielsen K.F."/>
            <person name="Hoof J.B."/>
            <person name="Brandl J."/>
            <person name="Salamov A."/>
            <person name="Riley R."/>
            <person name="Gladden J.M."/>
            <person name="Phatale P."/>
            <person name="Nielsen M.T."/>
            <person name="Lyhne E.K."/>
            <person name="Kogle M.E."/>
            <person name="Strasser K."/>
            <person name="McDonnell E."/>
            <person name="Barry K."/>
            <person name="Clum A."/>
            <person name="Chen C."/>
            <person name="Nolan M."/>
            <person name="Sandor L."/>
            <person name="Kuo A."/>
            <person name="Lipzen A."/>
            <person name="Hainaut M."/>
            <person name="Drula E."/>
            <person name="Tsang A."/>
            <person name="Magnuson J.K."/>
            <person name="Henrissat B."/>
            <person name="Wiebenga A."/>
            <person name="Simmons B.A."/>
            <person name="Makela M.R."/>
            <person name="De vries R.P."/>
            <person name="Grigoriev I.V."/>
            <person name="Mortensen U.H."/>
            <person name="Baker S.E."/>
            <person name="Andersen M.R."/>
        </authorList>
    </citation>
    <scope>NUCLEOTIDE SEQUENCE [LARGE SCALE GENOMIC DNA]</scope>
    <source>
        <strain evidence="6 7">ATCC 13157</strain>
    </source>
</reference>
<feature type="domain" description="Zn(2)-C6 fungal-type" evidence="5">
    <location>
        <begin position="23"/>
        <end position="53"/>
    </location>
</feature>
<keyword evidence="7" id="KW-1185">Reference proteome</keyword>
<dbReference type="PROSITE" id="PS50048">
    <property type="entry name" value="ZN2_CY6_FUNGAL_2"/>
    <property type="match status" value="1"/>
</dbReference>
<dbReference type="PANTHER" id="PTHR47657">
    <property type="entry name" value="STEROL REGULATORY ELEMENT-BINDING PROTEIN ECM22"/>
    <property type="match status" value="1"/>
</dbReference>
<dbReference type="AlphaFoldDB" id="A0A370PKE4"/>
<evidence type="ECO:0000259" key="5">
    <source>
        <dbReference type="PROSITE" id="PS50048"/>
    </source>
</evidence>
<dbReference type="SUPFAM" id="SSF57701">
    <property type="entry name" value="Zn2/Cys6 DNA-binding domain"/>
    <property type="match status" value="1"/>
</dbReference>
<dbReference type="GO" id="GO:0008270">
    <property type="term" value="F:zinc ion binding"/>
    <property type="evidence" value="ECO:0007669"/>
    <property type="project" value="InterPro"/>
</dbReference>
<proteinExistence type="predicted"/>
<dbReference type="CDD" id="cd00067">
    <property type="entry name" value="GAL4"/>
    <property type="match status" value="1"/>
</dbReference>
<dbReference type="PROSITE" id="PS00463">
    <property type="entry name" value="ZN2_CY6_FUNGAL_1"/>
    <property type="match status" value="1"/>
</dbReference>
<evidence type="ECO:0000313" key="6">
    <source>
        <dbReference type="EMBL" id="RDK42651.1"/>
    </source>
</evidence>
<dbReference type="InterPro" id="IPR052400">
    <property type="entry name" value="Zn2-C6_fungal_TF"/>
</dbReference>
<dbReference type="InterPro" id="IPR001138">
    <property type="entry name" value="Zn2Cys6_DnaBD"/>
</dbReference>
<dbReference type="SMART" id="SM00066">
    <property type="entry name" value="GAL4"/>
    <property type="match status" value="1"/>
</dbReference>
<dbReference type="InterPro" id="IPR036864">
    <property type="entry name" value="Zn2-C6_fun-type_DNA-bd_sf"/>
</dbReference>
<evidence type="ECO:0000256" key="3">
    <source>
        <dbReference type="ARBA" id="ARBA00023163"/>
    </source>
</evidence>
<gene>
    <name evidence="6" type="ORF">M752DRAFT_335437</name>
</gene>